<proteinExistence type="inferred from homology"/>
<dbReference type="RefSeq" id="WP_036991786.1">
    <property type="nucleotide sequence ID" value="NZ_FOGN01000002.1"/>
</dbReference>
<feature type="domain" description="HD" evidence="7">
    <location>
        <begin position="45"/>
        <end position="144"/>
    </location>
</feature>
<comment type="similarity">
    <text evidence="5">Belongs to the relA/spoT family.</text>
</comment>
<evidence type="ECO:0000313" key="14">
    <source>
        <dbReference type="Proteomes" id="UP000305198"/>
    </source>
</evidence>
<dbReference type="SMART" id="SM00471">
    <property type="entry name" value="HDc"/>
    <property type="match status" value="1"/>
</dbReference>
<evidence type="ECO:0000256" key="1">
    <source>
        <dbReference type="ARBA" id="ARBA00022801"/>
    </source>
</evidence>
<evidence type="ECO:0000256" key="3">
    <source>
        <dbReference type="ARBA" id="ARBA00024387"/>
    </source>
</evidence>
<dbReference type="EMBL" id="SWAV01000001">
    <property type="protein sequence ID" value="TKA92959.1"/>
    <property type="molecule type" value="Genomic_DNA"/>
</dbReference>
<feature type="domain" description="ACT" evidence="6">
    <location>
        <begin position="640"/>
        <end position="714"/>
    </location>
</feature>
<dbReference type="Pfam" id="PF13291">
    <property type="entry name" value="ACT_4"/>
    <property type="match status" value="1"/>
</dbReference>
<dbReference type="SMART" id="SM00954">
    <property type="entry name" value="RelA_SpoT"/>
    <property type="match status" value="1"/>
</dbReference>
<reference evidence="12 13" key="1">
    <citation type="submission" date="2016-10" db="EMBL/GenBank/DDBJ databases">
        <authorList>
            <person name="de Groot N.N."/>
        </authorList>
    </citation>
    <scope>NUCLEOTIDE SEQUENCE [LARGE SCALE GENOMIC DNA]</scope>
    <source>
        <strain evidence="10 12">CGMCC 1.9095</strain>
        <strain evidence="9 13">DSM 22558</strain>
    </source>
</reference>
<gene>
    <name evidence="11" type="primary">spoT</name>
    <name evidence="11" type="ORF">FA869_01880</name>
    <name evidence="10" type="ORF">SAMN04487855_1806</name>
    <name evidence="9" type="ORF">SAMN05216589_1508</name>
</gene>
<dbReference type="PANTHER" id="PTHR21262">
    <property type="entry name" value="GUANOSINE-3',5'-BIS DIPHOSPHATE 3'-PYROPHOSPHOHYDROLASE"/>
    <property type="match status" value="1"/>
</dbReference>
<evidence type="ECO:0000256" key="5">
    <source>
        <dbReference type="RuleBase" id="RU003847"/>
    </source>
</evidence>
<dbReference type="PROSITE" id="PS51671">
    <property type="entry name" value="ACT"/>
    <property type="match status" value="1"/>
</dbReference>
<dbReference type="InterPro" id="IPR012675">
    <property type="entry name" value="Beta-grasp_dom_sf"/>
</dbReference>
<dbReference type="SUPFAM" id="SSF81271">
    <property type="entry name" value="TGS-like"/>
    <property type="match status" value="1"/>
</dbReference>
<dbReference type="FunFam" id="3.30.460.10:FF:000001">
    <property type="entry name" value="GTP pyrophosphokinase RelA"/>
    <property type="match status" value="1"/>
</dbReference>
<comment type="function">
    <text evidence="5">In eubacteria ppGpp (guanosine 3'-diphosphate 5'-diphosphate) is a mediator of the stringent response that coordinates a variety of cellular activities in response to changes in nutritional abundance.</text>
</comment>
<dbReference type="Pfam" id="PF19296">
    <property type="entry name" value="RelA_AH_RIS"/>
    <property type="match status" value="1"/>
</dbReference>
<dbReference type="Proteomes" id="UP000305198">
    <property type="component" value="Unassembled WGS sequence"/>
</dbReference>
<sequence length="714" mass="80438">MSGIEVFADRLDDYLEPDQVNLVRRAYFYAEQAHDGQTRRSGEPYVTHPLAVANILADMHMDHQSLMAAMLHDVIEDTGIPKEALTAQFGDTVAELVDGVSKLTQMTFETKAEAQAENFQKMALAMARDIRVILVKLADRLHNMRTLGALKPEKRRRIARETLEIYAPIANRLGMHSLSTEFEDLGFSAMYPMRSRMIAQAVRDARGNRKELLNKILDSLEACLEREGLQGKVLGREKHLYGIYQKMREKRKAFNEIMDVYAFRIIVDKADTCYRVLGAVHSLYKPFPGRFKDYIAIPKANGYQSLHTTLFGMHGVPIEIQIRTEEMEELANNGIAAHWVYKSKDEVINGNHARTRQWLKGVLELQQRAGNSLEFIENVKIDLFPDEVYIFTPKGRIMELPKGSTPVDFAYAVHTDVGNSCIACRINRRLAPLSEPLESGQTVEIITAPGARPNPAWLNFVITGKARSNIRHVLKHQRHSESIALGERLLDKVLASFDTSLEQIPERQIKRVLADCRMETLEDLLADIGLGNRMAYVTARRLLAGDTAAEAEATRSDAVIQQPRSEEKPLAIRGTEGLVVSFARCCNPIPGDPIVGFLTTGKGMVIHQENCKNLAEHHDNNEKILQLTWDKNVSGEFTVELRVELEHQRGIIAQLATSITVADASIDKISVDERDGRISVVQLVLRVRGRLHLSQLIKRIRALQGVLRITRLKN</sequence>
<dbReference type="Proteomes" id="UP000186904">
    <property type="component" value="Unassembled WGS sequence"/>
</dbReference>
<dbReference type="Gene3D" id="3.30.460.10">
    <property type="entry name" value="Beta Polymerase, domain 2"/>
    <property type="match status" value="1"/>
</dbReference>
<dbReference type="GO" id="GO:0015970">
    <property type="term" value="P:guanosine tetraphosphate biosynthetic process"/>
    <property type="evidence" value="ECO:0007669"/>
    <property type="project" value="UniProtKB-UniPathway"/>
</dbReference>
<dbReference type="Pfam" id="PF13328">
    <property type="entry name" value="HD_4"/>
    <property type="match status" value="1"/>
</dbReference>
<dbReference type="CDD" id="cd01668">
    <property type="entry name" value="TGS_RSH"/>
    <property type="match status" value="1"/>
</dbReference>
<evidence type="ECO:0000313" key="12">
    <source>
        <dbReference type="Proteomes" id="UP000186599"/>
    </source>
</evidence>
<dbReference type="EMBL" id="FOGN01000002">
    <property type="protein sequence ID" value="SER83509.1"/>
    <property type="molecule type" value="Genomic_DNA"/>
</dbReference>
<evidence type="ECO:0000313" key="11">
    <source>
        <dbReference type="EMBL" id="TKA92959.1"/>
    </source>
</evidence>
<dbReference type="GO" id="GO:0008893">
    <property type="term" value="F:guanosine-3',5'-bis(diphosphate) 3'-diphosphatase activity"/>
    <property type="evidence" value="ECO:0007669"/>
    <property type="project" value="UniProtKB-EC"/>
</dbReference>
<dbReference type="STRING" id="653930.SAMN05216589_1508"/>
<evidence type="ECO:0000313" key="9">
    <source>
        <dbReference type="EMBL" id="SER83509.1"/>
    </source>
</evidence>
<dbReference type="CDD" id="cd05399">
    <property type="entry name" value="NT_Rel-Spo_like"/>
    <property type="match status" value="1"/>
</dbReference>
<keyword evidence="11" id="KW-0418">Kinase</keyword>
<dbReference type="Pfam" id="PF02824">
    <property type="entry name" value="TGS"/>
    <property type="match status" value="1"/>
</dbReference>
<evidence type="ECO:0000256" key="2">
    <source>
        <dbReference type="ARBA" id="ARBA00024329"/>
    </source>
</evidence>
<dbReference type="OrthoDB" id="9805041at2"/>
<dbReference type="Gene3D" id="3.10.20.30">
    <property type="match status" value="1"/>
</dbReference>
<dbReference type="EC" id="3.1.7.2" evidence="3"/>
<dbReference type="NCBIfam" id="NF008303">
    <property type="entry name" value="PRK11092.1"/>
    <property type="match status" value="1"/>
</dbReference>
<dbReference type="AlphaFoldDB" id="A0A031MFK5"/>
<organism evidence="11 14">
    <name type="scientific">Halopseudomonas bauzanensis</name>
    <dbReference type="NCBI Taxonomy" id="653930"/>
    <lineage>
        <taxon>Bacteria</taxon>
        <taxon>Pseudomonadati</taxon>
        <taxon>Pseudomonadota</taxon>
        <taxon>Gammaproteobacteria</taxon>
        <taxon>Pseudomonadales</taxon>
        <taxon>Pseudomonadaceae</taxon>
        <taxon>Halopseudomonas</taxon>
    </lineage>
</organism>
<dbReference type="Gene3D" id="3.30.70.260">
    <property type="match status" value="1"/>
</dbReference>
<dbReference type="FunFam" id="3.10.20.30:FF:000002">
    <property type="entry name" value="GTP pyrophosphokinase (RelA/SpoT)"/>
    <property type="match status" value="1"/>
</dbReference>
<dbReference type="InterPro" id="IPR012676">
    <property type="entry name" value="TGS-like"/>
</dbReference>
<dbReference type="GO" id="GO:0005886">
    <property type="term" value="C:plasma membrane"/>
    <property type="evidence" value="ECO:0007669"/>
    <property type="project" value="TreeGrafter"/>
</dbReference>
<dbReference type="Pfam" id="PF04607">
    <property type="entry name" value="RelA_SpoT"/>
    <property type="match status" value="1"/>
</dbReference>
<evidence type="ECO:0000313" key="13">
    <source>
        <dbReference type="Proteomes" id="UP000186904"/>
    </source>
</evidence>
<dbReference type="EMBL" id="FOUA01000002">
    <property type="protein sequence ID" value="SFL96198.1"/>
    <property type="molecule type" value="Genomic_DNA"/>
</dbReference>
<reference evidence="11 14" key="2">
    <citation type="submission" date="2019-04" db="EMBL/GenBank/DDBJ databases">
        <title>Crypto-aerobic microbial life in anoxic (sulfidic) marine sediments.</title>
        <authorList>
            <person name="Bhattacharya S."/>
            <person name="Roy C."/>
            <person name="Mondal N."/>
            <person name="Sarkar J."/>
            <person name="Mandal S."/>
            <person name="Rameez M.J."/>
            <person name="Ghosh W."/>
        </authorList>
    </citation>
    <scope>NUCLEOTIDE SEQUENCE [LARGE SCALE GENOMIC DNA]</scope>
    <source>
        <strain evidence="11 14">SBBB</strain>
    </source>
</reference>
<dbReference type="InterPro" id="IPR007685">
    <property type="entry name" value="RelA_SpoT"/>
</dbReference>
<dbReference type="FunFam" id="1.10.3210.10:FF:000001">
    <property type="entry name" value="GTP pyrophosphokinase RelA"/>
    <property type="match status" value="1"/>
</dbReference>
<evidence type="ECO:0000256" key="4">
    <source>
        <dbReference type="ARBA" id="ARBA00047968"/>
    </source>
</evidence>
<keyword evidence="1 11" id="KW-0378">Hydrolase</keyword>
<evidence type="ECO:0000259" key="8">
    <source>
        <dbReference type="PROSITE" id="PS51880"/>
    </source>
</evidence>
<dbReference type="InterPro" id="IPR045600">
    <property type="entry name" value="RelA/SpoT_AH_RIS"/>
</dbReference>
<dbReference type="NCBIfam" id="TIGR00691">
    <property type="entry name" value="spoT_relA"/>
    <property type="match status" value="1"/>
</dbReference>
<protein>
    <recommendedName>
        <fullName evidence="3">guanosine-3',5'-bis(diphosphate) 3'-diphosphatase</fullName>
        <ecNumber evidence="3">3.1.7.2</ecNumber>
    </recommendedName>
</protein>
<dbReference type="InterPro" id="IPR006674">
    <property type="entry name" value="HD_domain"/>
</dbReference>
<dbReference type="PANTHER" id="PTHR21262:SF36">
    <property type="entry name" value="BIFUNCTIONAL (P)PPGPP SYNTHASE_HYDROLASE SPOT"/>
    <property type="match status" value="1"/>
</dbReference>
<comment type="pathway">
    <text evidence="2">Purine metabolism; ppGpp biosynthesis; ppGpp from GDP: step 1/1.</text>
</comment>
<comment type="catalytic activity">
    <reaction evidence="4">
        <text>guanosine 3',5'-bis(diphosphate) + H2O = GDP + diphosphate + H(+)</text>
        <dbReference type="Rhea" id="RHEA:14253"/>
        <dbReference type="ChEBI" id="CHEBI:15377"/>
        <dbReference type="ChEBI" id="CHEBI:15378"/>
        <dbReference type="ChEBI" id="CHEBI:33019"/>
        <dbReference type="ChEBI" id="CHEBI:58189"/>
        <dbReference type="ChEBI" id="CHEBI:77828"/>
        <dbReference type="EC" id="3.1.7.2"/>
    </reaction>
</comment>
<accession>A0A031MFK5</accession>
<evidence type="ECO:0000313" key="10">
    <source>
        <dbReference type="EMBL" id="SFL96198.1"/>
    </source>
</evidence>
<dbReference type="UniPathway" id="UPA00908">
    <property type="reaction ID" value="UER00886"/>
</dbReference>
<dbReference type="SUPFAM" id="SSF109604">
    <property type="entry name" value="HD-domain/PDEase-like"/>
    <property type="match status" value="1"/>
</dbReference>
<dbReference type="InterPro" id="IPR004095">
    <property type="entry name" value="TGS"/>
</dbReference>
<dbReference type="SUPFAM" id="SSF81301">
    <property type="entry name" value="Nucleotidyltransferase"/>
    <property type="match status" value="1"/>
</dbReference>
<dbReference type="SUPFAM" id="SSF55021">
    <property type="entry name" value="ACT-like"/>
    <property type="match status" value="1"/>
</dbReference>
<dbReference type="GO" id="GO:0016301">
    <property type="term" value="F:kinase activity"/>
    <property type="evidence" value="ECO:0007669"/>
    <property type="project" value="UniProtKB-KW"/>
</dbReference>
<keyword evidence="12" id="KW-1185">Reference proteome</keyword>
<dbReference type="PROSITE" id="PS51880">
    <property type="entry name" value="TGS"/>
    <property type="match status" value="1"/>
</dbReference>
<dbReference type="CDD" id="cd04876">
    <property type="entry name" value="ACT_RelA-SpoT"/>
    <property type="match status" value="1"/>
</dbReference>
<evidence type="ECO:0000259" key="6">
    <source>
        <dbReference type="PROSITE" id="PS51671"/>
    </source>
</evidence>
<dbReference type="CDD" id="cd00077">
    <property type="entry name" value="HDc"/>
    <property type="match status" value="1"/>
</dbReference>
<dbReference type="InterPro" id="IPR004811">
    <property type="entry name" value="RelA/Spo_fam"/>
</dbReference>
<keyword evidence="11" id="KW-0808">Transferase</keyword>
<dbReference type="PROSITE" id="PS51831">
    <property type="entry name" value="HD"/>
    <property type="match status" value="1"/>
</dbReference>
<dbReference type="InterPro" id="IPR033655">
    <property type="entry name" value="TGS_RelA/SpoT"/>
</dbReference>
<dbReference type="InterPro" id="IPR043519">
    <property type="entry name" value="NT_sf"/>
</dbReference>
<dbReference type="Proteomes" id="UP000186599">
    <property type="component" value="Unassembled WGS sequence"/>
</dbReference>
<dbReference type="InterPro" id="IPR003607">
    <property type="entry name" value="HD/PDEase_dom"/>
</dbReference>
<dbReference type="GO" id="GO:0015949">
    <property type="term" value="P:nucleobase-containing small molecule interconversion"/>
    <property type="evidence" value="ECO:0007669"/>
    <property type="project" value="UniProtKB-ARBA"/>
</dbReference>
<dbReference type="InterPro" id="IPR002912">
    <property type="entry name" value="ACT_dom"/>
</dbReference>
<evidence type="ECO:0000259" key="7">
    <source>
        <dbReference type="PROSITE" id="PS51831"/>
    </source>
</evidence>
<feature type="domain" description="TGS" evidence="8">
    <location>
        <begin position="386"/>
        <end position="447"/>
    </location>
</feature>
<dbReference type="GO" id="GO:0042594">
    <property type="term" value="P:response to starvation"/>
    <property type="evidence" value="ECO:0007669"/>
    <property type="project" value="TreeGrafter"/>
</dbReference>
<dbReference type="Gene3D" id="1.10.3210.10">
    <property type="entry name" value="Hypothetical protein af1432"/>
    <property type="match status" value="1"/>
</dbReference>
<dbReference type="GO" id="GO:0008728">
    <property type="term" value="F:GTP diphosphokinase activity"/>
    <property type="evidence" value="ECO:0007669"/>
    <property type="project" value="TreeGrafter"/>
</dbReference>
<dbReference type="InterPro" id="IPR045865">
    <property type="entry name" value="ACT-like_dom_sf"/>
</dbReference>
<name>A0A031MFK5_9GAMM</name>